<organism evidence="6 7">
    <name type="scientific">Halorubrum saccharovorum</name>
    <dbReference type="NCBI Taxonomy" id="2248"/>
    <lineage>
        <taxon>Archaea</taxon>
        <taxon>Methanobacteriati</taxon>
        <taxon>Methanobacteriota</taxon>
        <taxon>Stenosarchaea group</taxon>
        <taxon>Halobacteria</taxon>
        <taxon>Halobacteriales</taxon>
        <taxon>Haloferacaceae</taxon>
        <taxon>Halorubrum</taxon>
    </lineage>
</organism>
<keyword evidence="7" id="KW-1185">Reference proteome</keyword>
<reference evidence="6 7" key="1">
    <citation type="journal article" date="2015" name="Genome Announc.">
        <title>Draft genome sequence of a Halorubrum H3 strain isolated from the burlinskoye salt lake (Altai Krai, Russia).</title>
        <authorList>
            <person name="Rozanov A.S."/>
            <person name="Bryanskaya A.V."/>
            <person name="Malup T.K."/>
            <person name="Kotenko A.V."/>
            <person name="Peltek S.E."/>
        </authorList>
    </citation>
    <scope>NUCLEOTIDE SEQUENCE [LARGE SCALE GENOMIC DNA]</scope>
    <source>
        <strain evidence="6 7">H3</strain>
    </source>
</reference>
<dbReference type="PANTHER" id="PTHR42198">
    <property type="entry name" value="INTEGRAL MEMBRANE PROTEIN"/>
    <property type="match status" value="1"/>
</dbReference>
<evidence type="ECO:0000313" key="6">
    <source>
        <dbReference type="EMBL" id="KDS91833.1"/>
    </source>
</evidence>
<dbReference type="OrthoDB" id="84619at2157"/>
<evidence type="ECO:0000256" key="4">
    <source>
        <dbReference type="ARBA" id="ARBA00023136"/>
    </source>
</evidence>
<sequence length="305" mass="33921">MSKVERRVRSLVGDDGEMRDAVEVVLDNATDGEVQWVDVRDEITSGQWGRLIEKEILVDGDTGFALADRDAIEAGLEDDDDGDLTGGGDVETPETTSWTKWDKIAGVATLGAFVGYAVNPVRNAIAGAFDLVLGPLLNVVPFYVVVMVIALATGLYSTLLRAGLMDMDKMSMYQDRMKDIQDRRKEAKERDDQEALDAIQEEQMDAMGDQLGMFKEQFRPMVWIMFLTIPAFLWMFWVIGYRGSDAAYPAIATQELVVPLAGTVTWDTGIVGPIQMWIVWYFLCSMAFTQLVQKSLNIEMSPSSS</sequence>
<dbReference type="InterPro" id="IPR038978">
    <property type="entry name" value="MJ0935"/>
</dbReference>
<dbReference type="Proteomes" id="UP000053331">
    <property type="component" value="Unassembled WGS sequence"/>
</dbReference>
<dbReference type="GO" id="GO:0016020">
    <property type="term" value="C:membrane"/>
    <property type="evidence" value="ECO:0007669"/>
    <property type="project" value="UniProtKB-SubCell"/>
</dbReference>
<evidence type="ECO:0000313" key="7">
    <source>
        <dbReference type="Proteomes" id="UP000053331"/>
    </source>
</evidence>
<keyword evidence="2 5" id="KW-0812">Transmembrane</keyword>
<name>A0A081EWP5_9EURY</name>
<protein>
    <submittedName>
        <fullName evidence="6">HTR-like protein</fullName>
    </submittedName>
</protein>
<feature type="transmembrane region" description="Helical" evidence="5">
    <location>
        <begin position="221"/>
        <end position="239"/>
    </location>
</feature>
<feature type="transmembrane region" description="Helical" evidence="5">
    <location>
        <begin position="142"/>
        <end position="164"/>
    </location>
</feature>
<dbReference type="AlphaFoldDB" id="A0A081EWP5"/>
<dbReference type="PANTHER" id="PTHR42198:SF1">
    <property type="entry name" value="INTEGRAL MEMBRANE PROTEIN"/>
    <property type="match status" value="1"/>
</dbReference>
<gene>
    <name evidence="6" type="ORF">FK85_17480</name>
</gene>
<evidence type="ECO:0000256" key="3">
    <source>
        <dbReference type="ARBA" id="ARBA00022989"/>
    </source>
</evidence>
<dbReference type="SMART" id="SM01415">
    <property type="entry name" value="DUF106"/>
    <property type="match status" value="1"/>
</dbReference>
<feature type="transmembrane region" description="Helical" evidence="5">
    <location>
        <begin position="104"/>
        <end position="122"/>
    </location>
</feature>
<comment type="caution">
    <text evidence="6">The sequence shown here is derived from an EMBL/GenBank/DDBJ whole genome shotgun (WGS) entry which is preliminary data.</text>
</comment>
<keyword evidence="3 5" id="KW-1133">Transmembrane helix</keyword>
<proteinExistence type="predicted"/>
<evidence type="ECO:0000256" key="1">
    <source>
        <dbReference type="ARBA" id="ARBA00004141"/>
    </source>
</evidence>
<dbReference type="Pfam" id="PF01956">
    <property type="entry name" value="EMC3_TMCO1"/>
    <property type="match status" value="1"/>
</dbReference>
<dbReference type="RefSeq" id="WP_050023940.1">
    <property type="nucleotide sequence ID" value="NZ_JNFH02000012.1"/>
</dbReference>
<dbReference type="InterPro" id="IPR002809">
    <property type="entry name" value="EMC3/TMCO1"/>
</dbReference>
<dbReference type="EMBL" id="JNFH02000012">
    <property type="protein sequence ID" value="KDS91833.1"/>
    <property type="molecule type" value="Genomic_DNA"/>
</dbReference>
<evidence type="ECO:0000256" key="2">
    <source>
        <dbReference type="ARBA" id="ARBA00022692"/>
    </source>
</evidence>
<keyword evidence="4 5" id="KW-0472">Membrane</keyword>
<comment type="subcellular location">
    <subcellularLocation>
        <location evidence="1">Membrane</location>
        <topology evidence="1">Multi-pass membrane protein</topology>
    </subcellularLocation>
</comment>
<evidence type="ECO:0000256" key="5">
    <source>
        <dbReference type="SAM" id="Phobius"/>
    </source>
</evidence>
<accession>A0A081EWP5</accession>